<evidence type="ECO:0000256" key="1">
    <source>
        <dbReference type="SAM" id="SignalP"/>
    </source>
</evidence>
<keyword evidence="3" id="KW-1185">Reference proteome</keyword>
<keyword evidence="1" id="KW-0732">Signal</keyword>
<organism evidence="2 3">
    <name type="scientific">Populus alba x Populus x berolinensis</name>
    <dbReference type="NCBI Taxonomy" id="444605"/>
    <lineage>
        <taxon>Eukaryota</taxon>
        <taxon>Viridiplantae</taxon>
        <taxon>Streptophyta</taxon>
        <taxon>Embryophyta</taxon>
        <taxon>Tracheophyta</taxon>
        <taxon>Spermatophyta</taxon>
        <taxon>Magnoliopsida</taxon>
        <taxon>eudicotyledons</taxon>
        <taxon>Gunneridae</taxon>
        <taxon>Pentapetalae</taxon>
        <taxon>rosids</taxon>
        <taxon>fabids</taxon>
        <taxon>Malpighiales</taxon>
        <taxon>Salicaceae</taxon>
        <taxon>Saliceae</taxon>
        <taxon>Populus</taxon>
    </lineage>
</organism>
<comment type="caution">
    <text evidence="2">The sequence shown here is derived from an EMBL/GenBank/DDBJ whole genome shotgun (WGS) entry which is preliminary data.</text>
</comment>
<dbReference type="Proteomes" id="UP001164929">
    <property type="component" value="Chromosome 3"/>
</dbReference>
<evidence type="ECO:0000313" key="3">
    <source>
        <dbReference type="Proteomes" id="UP001164929"/>
    </source>
</evidence>
<evidence type="ECO:0000313" key="2">
    <source>
        <dbReference type="EMBL" id="KAJ7004544.1"/>
    </source>
</evidence>
<sequence length="100" mass="11318">MQFSSVLFHTIPSLAAFPIMQMSSKLGWGGAIFCTSVGMYAPRQFKFSGSSSGSKTMAYGFYSLVPRNNRNLTRLVENSNIFHRQWPSGPCRYQKIPYHN</sequence>
<reference evidence="2" key="1">
    <citation type="journal article" date="2023" name="Mol. Ecol. Resour.">
        <title>Chromosome-level genome assembly of a triploid poplar Populus alba 'Berolinensis'.</title>
        <authorList>
            <person name="Chen S."/>
            <person name="Yu Y."/>
            <person name="Wang X."/>
            <person name="Wang S."/>
            <person name="Zhang T."/>
            <person name="Zhou Y."/>
            <person name="He R."/>
            <person name="Meng N."/>
            <person name="Wang Y."/>
            <person name="Liu W."/>
            <person name="Liu Z."/>
            <person name="Liu J."/>
            <person name="Guo Q."/>
            <person name="Huang H."/>
            <person name="Sederoff R.R."/>
            <person name="Wang G."/>
            <person name="Qu G."/>
            <person name="Chen S."/>
        </authorList>
    </citation>
    <scope>NUCLEOTIDE SEQUENCE</scope>
    <source>
        <strain evidence="2">SC-2020</strain>
    </source>
</reference>
<protein>
    <submittedName>
        <fullName evidence="2">Uncharacterized protein</fullName>
    </submittedName>
</protein>
<dbReference type="EMBL" id="JAQIZT010000003">
    <property type="protein sequence ID" value="KAJ7004544.1"/>
    <property type="molecule type" value="Genomic_DNA"/>
</dbReference>
<name>A0AAD6R951_9ROSI</name>
<dbReference type="AlphaFoldDB" id="A0AAD6R951"/>
<accession>A0AAD6R951</accession>
<feature type="chain" id="PRO_5041919580" evidence="1">
    <location>
        <begin position="17"/>
        <end position="100"/>
    </location>
</feature>
<feature type="signal peptide" evidence="1">
    <location>
        <begin position="1"/>
        <end position="16"/>
    </location>
</feature>
<gene>
    <name evidence="2" type="ORF">NC653_009403</name>
</gene>
<proteinExistence type="predicted"/>